<dbReference type="RefSeq" id="WP_144996409.1">
    <property type="nucleotide sequence ID" value="NZ_CP036281.1"/>
</dbReference>
<dbReference type="EC" id="2.1.3.3" evidence="2 5"/>
<protein>
    <recommendedName>
        <fullName evidence="2 5">Ornithine carbamoyltransferase</fullName>
        <ecNumber evidence="2 5">2.1.3.3</ecNumber>
    </recommendedName>
</protein>
<sequence length="305" mass="34287">MKHLKTLLDWQPSETEAVLETARDLKASWKAGKREAHLAGHVITMLFEKPSLRTRHSFETAMIHLGGGGIFLTTQEAGLKGRESLADVARVVSSYSDFVAIRTFSQKFIDEFADWSSCPVINALSDSYHPCQALTDIFTMSELFDDYRERRLVYVGDGNNVVASLAIITAQLGMPITICTPAGFELDPELLKRLCSKYPNWSVNVTNDVDLAVKEADVVYTDVWASMGQESEEQKRKKIFEPYQINEKLMAKTPKHCQFLHCLPAHRGDEVTDGVMDSGQSAAFLQAENRMHLAKGLMLWLKQQQ</sequence>
<evidence type="ECO:0000256" key="3">
    <source>
        <dbReference type="ARBA" id="ARBA00022679"/>
    </source>
</evidence>
<dbReference type="InterPro" id="IPR002292">
    <property type="entry name" value="Orn/put_carbamltrans"/>
</dbReference>
<dbReference type="Proteomes" id="UP000317178">
    <property type="component" value="Chromosome"/>
</dbReference>
<dbReference type="InterPro" id="IPR006132">
    <property type="entry name" value="Asp/Orn_carbamoyltranf_P-bd"/>
</dbReference>
<reference evidence="9 10" key="1">
    <citation type="submission" date="2019-02" db="EMBL/GenBank/DDBJ databases">
        <title>Deep-cultivation of Planctomycetes and their phenomic and genomic characterization uncovers novel biology.</title>
        <authorList>
            <person name="Wiegand S."/>
            <person name="Jogler M."/>
            <person name="Boedeker C."/>
            <person name="Pinto D."/>
            <person name="Vollmers J."/>
            <person name="Rivas-Marin E."/>
            <person name="Kohn T."/>
            <person name="Peeters S.H."/>
            <person name="Heuer A."/>
            <person name="Rast P."/>
            <person name="Oberbeckmann S."/>
            <person name="Bunk B."/>
            <person name="Jeske O."/>
            <person name="Meyerdierks A."/>
            <person name="Storesund J.E."/>
            <person name="Kallscheuer N."/>
            <person name="Luecker S."/>
            <person name="Lage O.M."/>
            <person name="Pohl T."/>
            <person name="Merkel B.J."/>
            <person name="Hornburger P."/>
            <person name="Mueller R.-W."/>
            <person name="Bruemmer F."/>
            <person name="Labrenz M."/>
            <person name="Spormann A.M."/>
            <person name="Op den Camp H."/>
            <person name="Overmann J."/>
            <person name="Amann R."/>
            <person name="Jetten M.S.M."/>
            <person name="Mascher T."/>
            <person name="Medema M.H."/>
            <person name="Devos D.P."/>
            <person name="Kaster A.-K."/>
            <person name="Ovreas L."/>
            <person name="Rohde M."/>
            <person name="Galperin M.Y."/>
            <person name="Jogler C."/>
        </authorList>
    </citation>
    <scope>NUCLEOTIDE SEQUENCE [LARGE SCALE GENOMIC DNA]</scope>
    <source>
        <strain evidence="9 10">Pla110</strain>
    </source>
</reference>
<accession>A0A518CPP9</accession>
<evidence type="ECO:0000259" key="7">
    <source>
        <dbReference type="Pfam" id="PF00185"/>
    </source>
</evidence>
<evidence type="ECO:0000256" key="1">
    <source>
        <dbReference type="ARBA" id="ARBA00007805"/>
    </source>
</evidence>
<comment type="catalytic activity">
    <reaction evidence="4">
        <text>carbamoyl phosphate + L-ornithine = L-citrulline + phosphate + H(+)</text>
        <dbReference type="Rhea" id="RHEA:19513"/>
        <dbReference type="ChEBI" id="CHEBI:15378"/>
        <dbReference type="ChEBI" id="CHEBI:43474"/>
        <dbReference type="ChEBI" id="CHEBI:46911"/>
        <dbReference type="ChEBI" id="CHEBI:57743"/>
        <dbReference type="ChEBI" id="CHEBI:58228"/>
        <dbReference type="EC" id="2.1.3.3"/>
    </reaction>
</comment>
<dbReference type="PRINTS" id="PR00100">
    <property type="entry name" value="AOTCASE"/>
</dbReference>
<organism evidence="9 10">
    <name type="scientific">Polystyrenella longa</name>
    <dbReference type="NCBI Taxonomy" id="2528007"/>
    <lineage>
        <taxon>Bacteria</taxon>
        <taxon>Pseudomonadati</taxon>
        <taxon>Planctomycetota</taxon>
        <taxon>Planctomycetia</taxon>
        <taxon>Planctomycetales</taxon>
        <taxon>Planctomycetaceae</taxon>
        <taxon>Polystyrenella</taxon>
    </lineage>
</organism>
<dbReference type="InterPro" id="IPR006131">
    <property type="entry name" value="Asp_carbamoyltransf_Asp/Orn-bd"/>
</dbReference>
<keyword evidence="3 6" id="KW-0808">Transferase</keyword>
<evidence type="ECO:0000256" key="6">
    <source>
        <dbReference type="RuleBase" id="RU003634"/>
    </source>
</evidence>
<dbReference type="PRINTS" id="PR00102">
    <property type="entry name" value="OTCASE"/>
</dbReference>
<dbReference type="GO" id="GO:0016597">
    <property type="term" value="F:amino acid binding"/>
    <property type="evidence" value="ECO:0007669"/>
    <property type="project" value="InterPro"/>
</dbReference>
<dbReference type="PANTHER" id="PTHR45753">
    <property type="entry name" value="ORNITHINE CARBAMOYLTRANSFERASE, MITOCHONDRIAL"/>
    <property type="match status" value="1"/>
</dbReference>
<dbReference type="InterPro" id="IPR036901">
    <property type="entry name" value="Asp/Orn_carbamoylTrfase_sf"/>
</dbReference>
<dbReference type="Pfam" id="PF00185">
    <property type="entry name" value="OTCace"/>
    <property type="match status" value="1"/>
</dbReference>
<keyword evidence="10" id="KW-1185">Reference proteome</keyword>
<dbReference type="OrthoDB" id="9802587at2"/>
<dbReference type="GO" id="GO:0004585">
    <property type="term" value="F:ornithine carbamoyltransferase activity"/>
    <property type="evidence" value="ECO:0007669"/>
    <property type="project" value="UniProtKB-UniRule"/>
</dbReference>
<gene>
    <name evidence="9" type="primary">argF</name>
    <name evidence="9" type="ORF">Pla110_29440</name>
</gene>
<dbReference type="SUPFAM" id="SSF53671">
    <property type="entry name" value="Aspartate/ornithine carbamoyltransferase"/>
    <property type="match status" value="1"/>
</dbReference>
<evidence type="ECO:0000313" key="10">
    <source>
        <dbReference type="Proteomes" id="UP000317178"/>
    </source>
</evidence>
<name>A0A518CPP9_9PLAN</name>
<dbReference type="GO" id="GO:0019240">
    <property type="term" value="P:citrulline biosynthetic process"/>
    <property type="evidence" value="ECO:0007669"/>
    <property type="project" value="TreeGrafter"/>
</dbReference>
<dbReference type="InterPro" id="IPR006130">
    <property type="entry name" value="Asp/Orn_carbamoylTrfase"/>
</dbReference>
<dbReference type="FunFam" id="3.40.50.1370:FF:000008">
    <property type="entry name" value="Ornithine carbamoyltransferase"/>
    <property type="match status" value="1"/>
</dbReference>
<evidence type="ECO:0000256" key="5">
    <source>
        <dbReference type="NCBIfam" id="TIGR00658"/>
    </source>
</evidence>
<dbReference type="Gene3D" id="3.40.50.1370">
    <property type="entry name" value="Aspartate/ornithine carbamoyltransferase"/>
    <property type="match status" value="2"/>
</dbReference>
<feature type="domain" description="Aspartate/ornithine carbamoyltransferase carbamoyl-P binding" evidence="8">
    <location>
        <begin position="2"/>
        <end position="142"/>
    </location>
</feature>
<dbReference type="Pfam" id="PF02729">
    <property type="entry name" value="OTCace_N"/>
    <property type="match status" value="1"/>
</dbReference>
<dbReference type="AlphaFoldDB" id="A0A518CPP9"/>
<evidence type="ECO:0000259" key="8">
    <source>
        <dbReference type="Pfam" id="PF02729"/>
    </source>
</evidence>
<evidence type="ECO:0000313" key="9">
    <source>
        <dbReference type="EMBL" id="QDU81205.1"/>
    </source>
</evidence>
<dbReference type="GO" id="GO:0042450">
    <property type="term" value="P:L-arginine biosynthetic process via ornithine"/>
    <property type="evidence" value="ECO:0007669"/>
    <property type="project" value="UniProtKB-UniRule"/>
</dbReference>
<dbReference type="PANTHER" id="PTHR45753:SF3">
    <property type="entry name" value="ORNITHINE TRANSCARBAMYLASE, MITOCHONDRIAL"/>
    <property type="match status" value="1"/>
</dbReference>
<dbReference type="KEGG" id="plon:Pla110_29440"/>
<feature type="domain" description="Aspartate/ornithine carbamoyltransferase Asp/Orn-binding" evidence="7">
    <location>
        <begin position="150"/>
        <end position="301"/>
    </location>
</feature>
<proteinExistence type="inferred from homology"/>
<evidence type="ECO:0000256" key="2">
    <source>
        <dbReference type="ARBA" id="ARBA00013007"/>
    </source>
</evidence>
<dbReference type="NCBIfam" id="TIGR00658">
    <property type="entry name" value="orni_carb_tr"/>
    <property type="match status" value="1"/>
</dbReference>
<comment type="similarity">
    <text evidence="1">Belongs to the aspartate/ornithine carbamoyltransferase superfamily. OTCase family.</text>
</comment>
<evidence type="ECO:0000256" key="4">
    <source>
        <dbReference type="ARBA" id="ARBA00048772"/>
    </source>
</evidence>
<dbReference type="NCBIfam" id="NF001986">
    <property type="entry name" value="PRK00779.1"/>
    <property type="match status" value="1"/>
</dbReference>
<dbReference type="EMBL" id="CP036281">
    <property type="protein sequence ID" value="QDU81205.1"/>
    <property type="molecule type" value="Genomic_DNA"/>
</dbReference>